<evidence type="ECO:0000313" key="2">
    <source>
        <dbReference type="EMBL" id="CAI5443826.1"/>
    </source>
</evidence>
<comment type="caution">
    <text evidence="2">The sequence shown here is derived from an EMBL/GenBank/DDBJ whole genome shotgun (WGS) entry which is preliminary data.</text>
</comment>
<feature type="chain" id="PRO_5040188052" evidence="1">
    <location>
        <begin position="17"/>
        <end position="170"/>
    </location>
</feature>
<protein>
    <submittedName>
        <fullName evidence="2">Uncharacterized protein</fullName>
    </submittedName>
</protein>
<keyword evidence="3" id="KW-1185">Reference proteome</keyword>
<name>A0A9P1IGS7_9PELO</name>
<gene>
    <name evidence="2" type="ORF">CAMP_LOCUS6463</name>
</gene>
<dbReference type="AlphaFoldDB" id="A0A9P1IGS7"/>
<dbReference type="EMBL" id="CANHGI010000002">
    <property type="protein sequence ID" value="CAI5443826.1"/>
    <property type="molecule type" value="Genomic_DNA"/>
</dbReference>
<keyword evidence="1" id="KW-0732">Signal</keyword>
<reference evidence="2" key="1">
    <citation type="submission" date="2022-11" db="EMBL/GenBank/DDBJ databases">
        <authorList>
            <person name="Kikuchi T."/>
        </authorList>
    </citation>
    <scope>NUCLEOTIDE SEQUENCE</scope>
    <source>
        <strain evidence="2">PS1010</strain>
    </source>
</reference>
<proteinExistence type="predicted"/>
<sequence length="170" mass="20148">MKLLILLLVLSKSADFLYTNEGKYIAFMIFRDRSILRPTSKMIERVFTDPYHIVNCGERNGTFYNHNQLLEHELKDYDEINHRSMSEDDAAAFKSEQQYNYHQRTLIAINRRNLPSYFLSAIEIADKFIHSIYATKNGFAIDVHVQNKKARFDFVEERKSYYLTSEKCIE</sequence>
<feature type="signal peptide" evidence="1">
    <location>
        <begin position="1"/>
        <end position="16"/>
    </location>
</feature>
<accession>A0A9P1IGS7</accession>
<evidence type="ECO:0000313" key="3">
    <source>
        <dbReference type="Proteomes" id="UP001152747"/>
    </source>
</evidence>
<evidence type="ECO:0000256" key="1">
    <source>
        <dbReference type="SAM" id="SignalP"/>
    </source>
</evidence>
<organism evidence="2 3">
    <name type="scientific">Caenorhabditis angaria</name>
    <dbReference type="NCBI Taxonomy" id="860376"/>
    <lineage>
        <taxon>Eukaryota</taxon>
        <taxon>Metazoa</taxon>
        <taxon>Ecdysozoa</taxon>
        <taxon>Nematoda</taxon>
        <taxon>Chromadorea</taxon>
        <taxon>Rhabditida</taxon>
        <taxon>Rhabditina</taxon>
        <taxon>Rhabditomorpha</taxon>
        <taxon>Rhabditoidea</taxon>
        <taxon>Rhabditidae</taxon>
        <taxon>Peloderinae</taxon>
        <taxon>Caenorhabditis</taxon>
    </lineage>
</organism>
<dbReference type="Proteomes" id="UP001152747">
    <property type="component" value="Unassembled WGS sequence"/>
</dbReference>